<feature type="transmembrane region" description="Helical" evidence="2">
    <location>
        <begin position="52"/>
        <end position="74"/>
    </location>
</feature>
<feature type="region of interest" description="Disordered" evidence="1">
    <location>
        <begin position="199"/>
        <end position="233"/>
    </location>
</feature>
<sequence length="257" mass="28549">MARGKNRVQPTAYPRVPFHMIRSAQMVSSAVVVAVMAYFIGQLAWDGFYVPWTFMVLTAVSILTLLSLSLTILAHCFSGLNPRLNLAINGLLSILWLLGFSLLAWWSSSTLGHTCSVERWGDDDGVMVCRVYKALFAFALFGLLATLAALLLDLHVFKRATQRGSYNQMLDYEIKRDAVPIHQLDGGLAHARSNSNPFDANMESHFDDSEDEDEGARRFGGRRGKRDAPEAGRMLDDYATTGYDTGYHGVHGDMGRH</sequence>
<keyword evidence="4" id="KW-1185">Reference proteome</keyword>
<keyword evidence="2" id="KW-0472">Membrane</keyword>
<organism evidence="3 4">
    <name type="scientific">Phyllosticta capitalensis</name>
    <dbReference type="NCBI Taxonomy" id="121624"/>
    <lineage>
        <taxon>Eukaryota</taxon>
        <taxon>Fungi</taxon>
        <taxon>Dikarya</taxon>
        <taxon>Ascomycota</taxon>
        <taxon>Pezizomycotina</taxon>
        <taxon>Dothideomycetes</taxon>
        <taxon>Dothideomycetes incertae sedis</taxon>
        <taxon>Botryosphaeriales</taxon>
        <taxon>Phyllostictaceae</taxon>
        <taxon>Phyllosticta</taxon>
    </lineage>
</organism>
<keyword evidence="2" id="KW-0812">Transmembrane</keyword>
<reference evidence="3 4" key="1">
    <citation type="submission" date="2024-04" db="EMBL/GenBank/DDBJ databases">
        <title>Phyllosticta paracitricarpa is synonymous to the EU quarantine fungus P. citricarpa based on phylogenomic analyses.</title>
        <authorList>
            <consortium name="Lawrence Berkeley National Laboratory"/>
            <person name="Van Ingen-Buijs V.A."/>
            <person name="Van Westerhoven A.C."/>
            <person name="Haridas S."/>
            <person name="Skiadas P."/>
            <person name="Martin F."/>
            <person name="Groenewald J.Z."/>
            <person name="Crous P.W."/>
            <person name="Seidl M.F."/>
        </authorList>
    </citation>
    <scope>NUCLEOTIDE SEQUENCE [LARGE SCALE GENOMIC DNA]</scope>
    <source>
        <strain evidence="3 4">CBS 123374</strain>
    </source>
</reference>
<evidence type="ECO:0000256" key="2">
    <source>
        <dbReference type="SAM" id="Phobius"/>
    </source>
</evidence>
<name>A0ABR1YMF7_9PEZI</name>
<evidence type="ECO:0000313" key="3">
    <source>
        <dbReference type="EMBL" id="KAK8233512.1"/>
    </source>
</evidence>
<dbReference type="PANTHER" id="PTHR37451">
    <property type="entry name" value="MARVEL DOMAIN"/>
    <property type="match status" value="1"/>
</dbReference>
<keyword evidence="2" id="KW-1133">Transmembrane helix</keyword>
<accession>A0ABR1YMF7</accession>
<dbReference type="PANTHER" id="PTHR37451:SF1">
    <property type="entry name" value="MARVEL DOMAIN-CONTAINING PROTEIN"/>
    <property type="match status" value="1"/>
</dbReference>
<feature type="transmembrane region" description="Helical" evidence="2">
    <location>
        <begin position="86"/>
        <end position="106"/>
    </location>
</feature>
<comment type="caution">
    <text evidence="3">The sequence shown here is derived from an EMBL/GenBank/DDBJ whole genome shotgun (WGS) entry which is preliminary data.</text>
</comment>
<evidence type="ECO:0000256" key="1">
    <source>
        <dbReference type="SAM" id="MobiDB-lite"/>
    </source>
</evidence>
<gene>
    <name evidence="3" type="ORF">HDK90DRAFT_486922</name>
</gene>
<dbReference type="EMBL" id="JBBWRZ010000006">
    <property type="protein sequence ID" value="KAK8233512.1"/>
    <property type="molecule type" value="Genomic_DNA"/>
</dbReference>
<evidence type="ECO:0008006" key="5">
    <source>
        <dbReference type="Google" id="ProtNLM"/>
    </source>
</evidence>
<evidence type="ECO:0000313" key="4">
    <source>
        <dbReference type="Proteomes" id="UP001492380"/>
    </source>
</evidence>
<proteinExistence type="predicted"/>
<dbReference type="Proteomes" id="UP001492380">
    <property type="component" value="Unassembled WGS sequence"/>
</dbReference>
<protein>
    <recommendedName>
        <fullName evidence="5">MARVEL domain-containing protein</fullName>
    </recommendedName>
</protein>
<feature type="transmembrane region" description="Helical" evidence="2">
    <location>
        <begin position="21"/>
        <end position="40"/>
    </location>
</feature>
<feature type="transmembrane region" description="Helical" evidence="2">
    <location>
        <begin position="134"/>
        <end position="154"/>
    </location>
</feature>